<accession>A0ABR3YDI0</accession>
<comment type="caution">
    <text evidence="3">The sequence shown here is derived from an EMBL/GenBank/DDBJ whole genome shotgun (WGS) entry which is preliminary data.</text>
</comment>
<feature type="transmembrane region" description="Helical" evidence="2">
    <location>
        <begin position="186"/>
        <end position="210"/>
    </location>
</feature>
<dbReference type="Proteomes" id="UP001583193">
    <property type="component" value="Unassembled WGS sequence"/>
</dbReference>
<evidence type="ECO:0000313" key="3">
    <source>
        <dbReference type="EMBL" id="KAL1885853.1"/>
    </source>
</evidence>
<evidence type="ECO:0008006" key="5">
    <source>
        <dbReference type="Google" id="ProtNLM"/>
    </source>
</evidence>
<dbReference type="Pfam" id="PF04120">
    <property type="entry name" value="Iron_permease"/>
    <property type="match status" value="3"/>
</dbReference>
<feature type="transmembrane region" description="Helical" evidence="2">
    <location>
        <begin position="410"/>
        <end position="429"/>
    </location>
</feature>
<keyword evidence="2" id="KW-1133">Transmembrane helix</keyword>
<reference evidence="3 4" key="1">
    <citation type="journal article" date="2024" name="IMA Fungus">
        <title>IMA Genome - F19 : A genome assembly and annotation guide to empower mycologists, including annotated draft genome sequences of Ceratocystis pirilliformis, Diaporthe australafricana, Fusarium ophioides, Paecilomyces lecythidis, and Sporothrix stenoceras.</title>
        <authorList>
            <person name="Aylward J."/>
            <person name="Wilson A.M."/>
            <person name="Visagie C.M."/>
            <person name="Spraker J."/>
            <person name="Barnes I."/>
            <person name="Buitendag C."/>
            <person name="Ceriani C."/>
            <person name="Del Mar Angel L."/>
            <person name="du Plessis D."/>
            <person name="Fuchs T."/>
            <person name="Gasser K."/>
            <person name="Kramer D."/>
            <person name="Li W."/>
            <person name="Munsamy K."/>
            <person name="Piso A."/>
            <person name="Price J.L."/>
            <person name="Sonnekus B."/>
            <person name="Thomas C."/>
            <person name="van der Nest A."/>
            <person name="van Dijk A."/>
            <person name="van Heerden A."/>
            <person name="van Vuuren N."/>
            <person name="Yilmaz N."/>
            <person name="Duong T.A."/>
            <person name="van der Merwe N.A."/>
            <person name="Wingfield M.J."/>
            <person name="Wingfield B.D."/>
        </authorList>
    </citation>
    <scope>NUCLEOTIDE SEQUENCE [LARGE SCALE GENOMIC DNA]</scope>
    <source>
        <strain evidence="3 4">CMW 18167</strain>
    </source>
</reference>
<dbReference type="EMBL" id="JAVDPF010000002">
    <property type="protein sequence ID" value="KAL1885853.1"/>
    <property type="molecule type" value="Genomic_DNA"/>
</dbReference>
<evidence type="ECO:0000256" key="1">
    <source>
        <dbReference type="SAM" id="MobiDB-lite"/>
    </source>
</evidence>
<evidence type="ECO:0000256" key="2">
    <source>
        <dbReference type="SAM" id="Phobius"/>
    </source>
</evidence>
<keyword evidence="4" id="KW-1185">Reference proteome</keyword>
<keyword evidence="2" id="KW-0472">Membrane</keyword>
<keyword evidence="2" id="KW-0812">Transmembrane</keyword>
<evidence type="ECO:0000313" key="4">
    <source>
        <dbReference type="Proteomes" id="UP001583193"/>
    </source>
</evidence>
<feature type="region of interest" description="Disordered" evidence="1">
    <location>
        <begin position="14"/>
        <end position="38"/>
    </location>
</feature>
<feature type="transmembrane region" description="Helical" evidence="2">
    <location>
        <begin position="222"/>
        <end position="242"/>
    </location>
</feature>
<feature type="transmembrane region" description="Helical" evidence="2">
    <location>
        <begin position="441"/>
        <end position="461"/>
    </location>
</feature>
<protein>
    <recommendedName>
        <fullName evidence="5">Low affinity iron transporter</fullName>
    </recommendedName>
</protein>
<feature type="transmembrane region" description="Helical" evidence="2">
    <location>
        <begin position="331"/>
        <end position="350"/>
    </location>
</feature>
<sequence length="512" mass="57554">MERILDSLRKPGAKGEIKATAPTQRASPRLDHQIQGDGSDSVGYTVPVKARMLDRALDRVVRFSGSEAIFFVITSGLLTWALLGVRYGTSDSWQVGISDIQAILAYVFDSLLVRQELNLYEEGMEAAATLQSRLISHDRMFRRILRDSATERLEKGLSLTEERPADVDKYRVKFPSETRFGRFTTCAAHVFGHLITVSLYWAGVFIWIGIGPLYGWSSNWQLYMNSASSALMVFIFAFLANIRERHAAYINKCLDSIFKTDSILELRLRHLTGDDNDNAVVVLPAPKVNFIQRAIYYYADFVGTLTGIGILLVVIVVWVAVGPLLHFSSNWWLIIGTYAGLAGMHDGFVLRNMQNRFGRYVDAEFSHVESEDEKLCGIVGIPLPKQETARRPTLTQKVSEVVNQVSSHELTVLAGILIIIGLIAGASAMRWSTTGQLLCNVPPSLIESFFMIILITGHNAADDKRRIGLRNIYERRLRLLCFVERIKPYVRQDNETPTQDIDSAFVRTVSRE</sequence>
<gene>
    <name evidence="3" type="ORF">Plec18167_001349</name>
</gene>
<feature type="transmembrane region" description="Helical" evidence="2">
    <location>
        <begin position="68"/>
        <end position="87"/>
    </location>
</feature>
<organism evidence="3 4">
    <name type="scientific">Paecilomyces lecythidis</name>
    <dbReference type="NCBI Taxonomy" id="3004212"/>
    <lineage>
        <taxon>Eukaryota</taxon>
        <taxon>Fungi</taxon>
        <taxon>Dikarya</taxon>
        <taxon>Ascomycota</taxon>
        <taxon>Pezizomycotina</taxon>
        <taxon>Eurotiomycetes</taxon>
        <taxon>Eurotiomycetidae</taxon>
        <taxon>Eurotiales</taxon>
        <taxon>Thermoascaceae</taxon>
        <taxon>Paecilomyces</taxon>
    </lineage>
</organism>
<dbReference type="InterPro" id="IPR007251">
    <property type="entry name" value="Iron_permease_Fet4"/>
</dbReference>
<name>A0ABR3YDI0_9EURO</name>
<feature type="transmembrane region" description="Helical" evidence="2">
    <location>
        <begin position="295"/>
        <end position="319"/>
    </location>
</feature>
<feature type="transmembrane region" description="Helical" evidence="2">
    <location>
        <begin position="93"/>
        <end position="113"/>
    </location>
</feature>
<proteinExistence type="predicted"/>